<organism evidence="1 2">
    <name type="scientific">Rhizopus oryzae</name>
    <name type="common">Mucormycosis agent</name>
    <name type="synonym">Rhizopus arrhizus var. delemar</name>
    <dbReference type="NCBI Taxonomy" id="64495"/>
    <lineage>
        <taxon>Eukaryota</taxon>
        <taxon>Fungi</taxon>
        <taxon>Fungi incertae sedis</taxon>
        <taxon>Mucoromycota</taxon>
        <taxon>Mucoromycotina</taxon>
        <taxon>Mucoromycetes</taxon>
        <taxon>Mucorales</taxon>
        <taxon>Mucorineae</taxon>
        <taxon>Rhizopodaceae</taxon>
        <taxon>Rhizopus</taxon>
    </lineage>
</organism>
<evidence type="ECO:0000313" key="2">
    <source>
        <dbReference type="Proteomes" id="UP000716291"/>
    </source>
</evidence>
<reference evidence="1" key="1">
    <citation type="journal article" date="2020" name="Microb. Genom.">
        <title>Genetic diversity of clinical and environmental Mucorales isolates obtained from an investigation of mucormycosis cases among solid organ transplant recipients.</title>
        <authorList>
            <person name="Nguyen M.H."/>
            <person name="Kaul D."/>
            <person name="Muto C."/>
            <person name="Cheng S.J."/>
            <person name="Richter R.A."/>
            <person name="Bruno V.M."/>
            <person name="Liu G."/>
            <person name="Beyhan S."/>
            <person name="Sundermann A.J."/>
            <person name="Mounaud S."/>
            <person name="Pasculle A.W."/>
            <person name="Nierman W.C."/>
            <person name="Driscoll E."/>
            <person name="Cumbie R."/>
            <person name="Clancy C.J."/>
            <person name="Dupont C.L."/>
        </authorList>
    </citation>
    <scope>NUCLEOTIDE SEQUENCE</scope>
    <source>
        <strain evidence="1">GL11</strain>
    </source>
</reference>
<name>A0A9P6WVB7_RHIOR</name>
<accession>A0A9P6WVB7</accession>
<comment type="caution">
    <text evidence="1">The sequence shown here is derived from an EMBL/GenBank/DDBJ whole genome shotgun (WGS) entry which is preliminary data.</text>
</comment>
<dbReference type="Proteomes" id="UP000716291">
    <property type="component" value="Unassembled WGS sequence"/>
</dbReference>
<proteinExistence type="predicted"/>
<gene>
    <name evidence="1" type="ORF">G6F64_013451</name>
</gene>
<dbReference type="AlphaFoldDB" id="A0A9P6WVB7"/>
<keyword evidence="2" id="KW-1185">Reference proteome</keyword>
<dbReference type="EMBL" id="JAANQT010005544">
    <property type="protein sequence ID" value="KAG1294256.1"/>
    <property type="molecule type" value="Genomic_DNA"/>
</dbReference>
<protein>
    <submittedName>
        <fullName evidence="1">Uncharacterized protein</fullName>
    </submittedName>
</protein>
<evidence type="ECO:0000313" key="1">
    <source>
        <dbReference type="EMBL" id="KAG1294256.1"/>
    </source>
</evidence>
<sequence length="146" mass="16994">MEGSSGQHEERIDHTISDTAKQISNTIAMLKGFTRENMDASFETLRKVKIFGVQAVEKMIILTETSYDEESTKYLFKVVRTARIPIEYEERYNWLKVFELLAYLLVELKEQEQIYETLNKEQTSIIIVHPEETVRIKLSVGLDDST</sequence>